<dbReference type="OrthoDB" id="46797at2"/>
<name>A0A0X1KU45_9THEM</name>
<evidence type="ECO:0000313" key="1">
    <source>
        <dbReference type="EMBL" id="AJC74794.1"/>
    </source>
</evidence>
<accession>A0A0X1KU45</accession>
<dbReference type="PATRIC" id="fig|1123384.7.peg.1332"/>
<evidence type="ECO:0000313" key="2">
    <source>
        <dbReference type="Proteomes" id="UP000077469"/>
    </source>
</evidence>
<dbReference type="PaxDb" id="1123384-AJ81_06615"/>
<dbReference type="EMBL" id="CP007141">
    <property type="protein sequence ID" value="AJC74794.1"/>
    <property type="molecule type" value="Genomic_DNA"/>
</dbReference>
<reference evidence="1 2" key="1">
    <citation type="submission" date="2014-01" db="EMBL/GenBank/DDBJ databases">
        <title>Genome sequencing of Thermotog hypogea.</title>
        <authorList>
            <person name="Zhang X."/>
            <person name="Alvare G."/>
            <person name="Fristensky B."/>
            <person name="Chen L."/>
            <person name="Suen T."/>
            <person name="Chen Q."/>
            <person name="Ma K."/>
        </authorList>
    </citation>
    <scope>NUCLEOTIDE SEQUENCE [LARGE SCALE GENOMIC DNA]</scope>
    <source>
        <strain evidence="1 2">DSM 11164</strain>
    </source>
</reference>
<keyword evidence="2" id="KW-1185">Reference proteome</keyword>
<sequence>MRFVLIVVLLVFLSSCIVLNEPSSDENLRIVVLAYRFGYNLSEEELLQIAERTSYDDEVLAYYEYFRTGNLPKFFQTKAAEIYDQRILNILKENLPIDETASATIIDAFDEPPAKNEWDPQVDQIDQDLVQRVHALLLNDWKIKGFFYSWCEKYSIGVSEEDLSLYAQFLVNACEASSKLTLKKTSEGYSTFFTDEVDLSLVPTELVLAICYVESKFFPGAFRCEIKDGTVRAISVGLGQILVDADSLTTQQDIGDGKKDLYTFELLNTHYFDELFKATDLTQVKVGVLFCRTLLSLLMQKFR</sequence>
<dbReference type="PROSITE" id="PS51257">
    <property type="entry name" value="PROKAR_LIPOPROTEIN"/>
    <property type="match status" value="1"/>
</dbReference>
<gene>
    <name evidence="1" type="ORF">AJ81_06615</name>
</gene>
<dbReference type="Proteomes" id="UP000077469">
    <property type="component" value="Chromosome"/>
</dbReference>
<evidence type="ECO:0008006" key="3">
    <source>
        <dbReference type="Google" id="ProtNLM"/>
    </source>
</evidence>
<dbReference type="RefSeq" id="WP_031504537.1">
    <property type="nucleotide sequence ID" value="NC_022795.1"/>
</dbReference>
<proteinExistence type="predicted"/>
<organism evidence="1 2">
    <name type="scientific">Pseudothermotoga hypogea DSM 11164 = NBRC 106472</name>
    <dbReference type="NCBI Taxonomy" id="1123384"/>
    <lineage>
        <taxon>Bacteria</taxon>
        <taxon>Thermotogati</taxon>
        <taxon>Thermotogota</taxon>
        <taxon>Thermotogae</taxon>
        <taxon>Thermotogales</taxon>
        <taxon>Thermotogaceae</taxon>
        <taxon>Pseudothermotoga</taxon>
    </lineage>
</organism>
<protein>
    <recommendedName>
        <fullName evidence="3">Lipoprotein</fullName>
    </recommendedName>
</protein>
<dbReference type="KEGG" id="phy:AJ81_06615"/>
<dbReference type="AlphaFoldDB" id="A0A0X1KU45"/>